<keyword evidence="3" id="KW-0378">Hydrolase</keyword>
<dbReference type="GO" id="GO:0009254">
    <property type="term" value="P:peptidoglycan turnover"/>
    <property type="evidence" value="ECO:0007669"/>
    <property type="project" value="TreeGrafter"/>
</dbReference>
<dbReference type="InterPro" id="IPR036505">
    <property type="entry name" value="Amidase/PGRP_sf"/>
</dbReference>
<protein>
    <recommendedName>
        <fullName evidence="2">N-acetylmuramoyl-L-alanine amidase</fullName>
        <ecNumber evidence="2">3.5.1.28</ecNumber>
    </recommendedName>
</protein>
<keyword evidence="4" id="KW-0961">Cell wall biogenesis/degradation</keyword>
<dbReference type="SMART" id="SM00644">
    <property type="entry name" value="Ami_2"/>
    <property type="match status" value="1"/>
</dbReference>
<dbReference type="InterPro" id="IPR002502">
    <property type="entry name" value="Amidase_domain"/>
</dbReference>
<comment type="caution">
    <text evidence="6">The sequence shown here is derived from an EMBL/GenBank/DDBJ whole genome shotgun (WGS) entry which is preliminary data.</text>
</comment>
<sequence length="200" mass="22447">MTISIDFEGMIKHVHVFLRRFRVIEHGTLDGVKAIVVHQTDSPTAESTFNAYLSGGNGAHFLIDKDGRIYQTASLLKRCYHVGRLIKSRCLELTPNSCSDPNLAKIKALGWSARINEIDRIERQKPYPDRFPVNSDSLGIELVGRHIDDKSFEMVTSAQNASLRWLLDALYDSFSIGADDTFRHPAISYKNPGEAAGARW</sequence>
<name>A0A323UQ74_9RHOO</name>
<dbReference type="EMBL" id="QKOE01000016">
    <property type="protein sequence ID" value="PZA15172.1"/>
    <property type="molecule type" value="Genomic_DNA"/>
</dbReference>
<proteinExistence type="predicted"/>
<dbReference type="SUPFAM" id="SSF55846">
    <property type="entry name" value="N-acetylmuramoyl-L-alanine amidase-like"/>
    <property type="match status" value="1"/>
</dbReference>
<dbReference type="InterPro" id="IPR051206">
    <property type="entry name" value="NAMLAA_amidase_2"/>
</dbReference>
<evidence type="ECO:0000259" key="5">
    <source>
        <dbReference type="SMART" id="SM00644"/>
    </source>
</evidence>
<dbReference type="EC" id="3.5.1.28" evidence="2"/>
<dbReference type="GO" id="GO:0071555">
    <property type="term" value="P:cell wall organization"/>
    <property type="evidence" value="ECO:0007669"/>
    <property type="project" value="UniProtKB-KW"/>
</dbReference>
<evidence type="ECO:0000313" key="7">
    <source>
        <dbReference type="Proteomes" id="UP000248259"/>
    </source>
</evidence>
<keyword evidence="7" id="KW-1185">Reference proteome</keyword>
<dbReference type="CDD" id="cd06583">
    <property type="entry name" value="PGRP"/>
    <property type="match status" value="1"/>
</dbReference>
<accession>A0A323UQ74</accession>
<comment type="catalytic activity">
    <reaction evidence="1">
        <text>Hydrolyzes the link between N-acetylmuramoyl residues and L-amino acid residues in certain cell-wall glycopeptides.</text>
        <dbReference type="EC" id="3.5.1.28"/>
    </reaction>
</comment>
<dbReference type="PANTHER" id="PTHR30417:SF1">
    <property type="entry name" value="N-ACETYLMURAMOYL-L-ALANINE AMIDASE AMID"/>
    <property type="match status" value="1"/>
</dbReference>
<organism evidence="6 7">
    <name type="scientific">Parazoarcus communis SWub3 = DSM 12120</name>
    <dbReference type="NCBI Taxonomy" id="1121029"/>
    <lineage>
        <taxon>Bacteria</taxon>
        <taxon>Pseudomonadati</taxon>
        <taxon>Pseudomonadota</taxon>
        <taxon>Betaproteobacteria</taxon>
        <taxon>Rhodocyclales</taxon>
        <taxon>Zoogloeaceae</taxon>
        <taxon>Parazoarcus</taxon>
    </lineage>
</organism>
<reference evidence="6 7" key="1">
    <citation type="submission" date="2018-06" db="EMBL/GenBank/DDBJ databases">
        <title>Azoarcus communis strain SWub3 genome.</title>
        <authorList>
            <person name="Zorraquino Salvo V."/>
            <person name="Toubiana D."/>
            <person name="Blumwald E."/>
        </authorList>
    </citation>
    <scope>NUCLEOTIDE SEQUENCE [LARGE SCALE GENOMIC DNA]</scope>
    <source>
        <strain evidence="6 7">SWub3</strain>
    </source>
</reference>
<evidence type="ECO:0000256" key="1">
    <source>
        <dbReference type="ARBA" id="ARBA00001561"/>
    </source>
</evidence>
<dbReference type="Proteomes" id="UP000248259">
    <property type="component" value="Unassembled WGS sequence"/>
</dbReference>
<evidence type="ECO:0000256" key="2">
    <source>
        <dbReference type="ARBA" id="ARBA00011901"/>
    </source>
</evidence>
<dbReference type="OrthoDB" id="8844265at2"/>
<dbReference type="PANTHER" id="PTHR30417">
    <property type="entry name" value="N-ACETYLMURAMOYL-L-ALANINE AMIDASE AMID"/>
    <property type="match status" value="1"/>
</dbReference>
<dbReference type="GO" id="GO:0008745">
    <property type="term" value="F:N-acetylmuramoyl-L-alanine amidase activity"/>
    <property type="evidence" value="ECO:0007669"/>
    <property type="project" value="UniProtKB-EC"/>
</dbReference>
<dbReference type="Pfam" id="PF01510">
    <property type="entry name" value="Amidase_2"/>
    <property type="match status" value="1"/>
</dbReference>
<dbReference type="RefSeq" id="WP_110527527.1">
    <property type="nucleotide sequence ID" value="NZ_QKOE01000016.1"/>
</dbReference>
<gene>
    <name evidence="6" type="ORF">DNK49_17620</name>
</gene>
<feature type="domain" description="N-acetylmuramoyl-L-alanine amidase" evidence="5">
    <location>
        <begin position="22"/>
        <end position="193"/>
    </location>
</feature>
<evidence type="ECO:0000313" key="6">
    <source>
        <dbReference type="EMBL" id="PZA15172.1"/>
    </source>
</evidence>
<evidence type="ECO:0000256" key="4">
    <source>
        <dbReference type="ARBA" id="ARBA00023316"/>
    </source>
</evidence>
<evidence type="ECO:0000256" key="3">
    <source>
        <dbReference type="ARBA" id="ARBA00022801"/>
    </source>
</evidence>
<dbReference type="GO" id="GO:0009253">
    <property type="term" value="P:peptidoglycan catabolic process"/>
    <property type="evidence" value="ECO:0007669"/>
    <property type="project" value="InterPro"/>
</dbReference>
<dbReference type="AlphaFoldDB" id="A0A323UQ74"/>
<dbReference type="Gene3D" id="3.40.80.10">
    <property type="entry name" value="Peptidoglycan recognition protein-like"/>
    <property type="match status" value="1"/>
</dbReference>